<dbReference type="InterPro" id="IPR009430">
    <property type="entry name" value="GvpL/GvpF"/>
</dbReference>
<dbReference type="AlphaFoldDB" id="A0A7V5CT99"/>
<dbReference type="PANTHER" id="PTHR36852:SF1">
    <property type="entry name" value="PROTEIN GVPL 2"/>
    <property type="match status" value="1"/>
</dbReference>
<proteinExistence type="inferred from homology"/>
<reference evidence="4" key="1">
    <citation type="journal article" date="2020" name="mSystems">
        <title>Genome- and Community-Level Interaction Insights into Carbon Utilization and Element Cycling Functions of Hydrothermarchaeota in Hydrothermal Sediment.</title>
        <authorList>
            <person name="Zhou Z."/>
            <person name="Liu Y."/>
            <person name="Xu W."/>
            <person name="Pan J."/>
            <person name="Luo Z.H."/>
            <person name="Li M."/>
        </authorList>
    </citation>
    <scope>NUCLEOTIDE SEQUENCE [LARGE SCALE GENOMIC DNA]</scope>
    <source>
        <strain evidence="4">SpSt-855</strain>
    </source>
</reference>
<organism evidence="4">
    <name type="scientific">Acidobacterium capsulatum</name>
    <dbReference type="NCBI Taxonomy" id="33075"/>
    <lineage>
        <taxon>Bacteria</taxon>
        <taxon>Pseudomonadati</taxon>
        <taxon>Acidobacteriota</taxon>
        <taxon>Terriglobia</taxon>
        <taxon>Terriglobales</taxon>
        <taxon>Acidobacteriaceae</taxon>
        <taxon>Acidobacterium</taxon>
    </lineage>
</organism>
<comment type="subcellular location">
    <subcellularLocation>
        <location evidence="2">Gas vesicle</location>
    </subcellularLocation>
</comment>
<dbReference type="PANTHER" id="PTHR36852">
    <property type="entry name" value="PROTEIN GVPL 2"/>
    <property type="match status" value="1"/>
</dbReference>
<keyword evidence="1" id="KW-0304">Gas vesicle</keyword>
<gene>
    <name evidence="4" type="ORF">ENW50_04315</name>
</gene>
<dbReference type="GO" id="GO:0031412">
    <property type="term" value="P:gas vesicle organization"/>
    <property type="evidence" value="ECO:0007669"/>
    <property type="project" value="InterPro"/>
</dbReference>
<comment type="caution">
    <text evidence="4">The sequence shown here is derived from an EMBL/GenBank/DDBJ whole genome shotgun (WGS) entry which is preliminary data.</text>
</comment>
<sequence>MAWYAYCVTEKQAFPELLRHRKPIPLESVADIQGNQIFLYPASDLAVIVSEHSPQENLNQKAAVDHARVIAECFKVSTVLPFRFGTVFGDDEALRKSIRSNHRQFSTNIERLRGKTEMHLKVMLEDCGRDGAYRPCADAHAVGKAYLANLRETATLQRERQTKARSVSVQMHRMFTPLDEEVSCRRVDEGKMLLDIAHLIDTRNVERYQNKYSSASQLMKDCHMQLSGPWPPYHFVHRLSRSSSTLPA</sequence>
<comment type="similarity">
    <text evidence="3">Belongs to the gas vesicle GvpF/GvpL family.</text>
</comment>
<evidence type="ECO:0000256" key="3">
    <source>
        <dbReference type="ARBA" id="ARBA00035643"/>
    </source>
</evidence>
<accession>A0A7V5CT99</accession>
<name>A0A7V5CT99_9BACT</name>
<dbReference type="EMBL" id="DTKL01000020">
    <property type="protein sequence ID" value="HGY93900.1"/>
    <property type="molecule type" value="Genomic_DNA"/>
</dbReference>
<evidence type="ECO:0000313" key="4">
    <source>
        <dbReference type="EMBL" id="HGY93900.1"/>
    </source>
</evidence>
<evidence type="ECO:0000256" key="2">
    <source>
        <dbReference type="ARBA" id="ARBA00035108"/>
    </source>
</evidence>
<dbReference type="Pfam" id="PF06386">
    <property type="entry name" value="GvpL_GvpF"/>
    <property type="match status" value="1"/>
</dbReference>
<dbReference type="GO" id="GO:0031411">
    <property type="term" value="C:gas vesicle"/>
    <property type="evidence" value="ECO:0007669"/>
    <property type="project" value="UniProtKB-SubCell"/>
</dbReference>
<evidence type="ECO:0000256" key="1">
    <source>
        <dbReference type="ARBA" id="ARBA00022987"/>
    </source>
</evidence>
<protein>
    <submittedName>
        <fullName evidence="4">GvpL/GvpF family gas vesicle protein</fullName>
    </submittedName>
</protein>